<evidence type="ECO:0000313" key="3">
    <source>
        <dbReference type="Proteomes" id="UP001304125"/>
    </source>
</evidence>
<evidence type="ECO:0000256" key="1">
    <source>
        <dbReference type="SAM" id="MobiDB-lite"/>
    </source>
</evidence>
<dbReference type="AlphaFoldDB" id="A0AA96J9L5"/>
<dbReference type="Proteomes" id="UP001304125">
    <property type="component" value="Chromosome"/>
</dbReference>
<dbReference type="EMBL" id="CP134879">
    <property type="protein sequence ID" value="WNM23626.1"/>
    <property type="molecule type" value="Genomic_DNA"/>
</dbReference>
<organism evidence="2 3">
    <name type="scientific">Demequina capsici</name>
    <dbReference type="NCBI Taxonomy" id="3075620"/>
    <lineage>
        <taxon>Bacteria</taxon>
        <taxon>Bacillati</taxon>
        <taxon>Actinomycetota</taxon>
        <taxon>Actinomycetes</taxon>
        <taxon>Micrococcales</taxon>
        <taxon>Demequinaceae</taxon>
        <taxon>Demequina</taxon>
    </lineage>
</organism>
<gene>
    <name evidence="2" type="ORF">RN606_09655</name>
</gene>
<accession>A0AA96J9L5</accession>
<sequence length="52" mass="5769">MKIAEFHSINPTDPDVYHDESTCGPGQQIPSYNKRPGTGGYRKCKDCIRISG</sequence>
<evidence type="ECO:0000313" key="2">
    <source>
        <dbReference type="EMBL" id="WNM23626.1"/>
    </source>
</evidence>
<proteinExistence type="predicted"/>
<feature type="region of interest" description="Disordered" evidence="1">
    <location>
        <begin position="1"/>
        <end position="35"/>
    </location>
</feature>
<dbReference type="RefSeq" id="WP_313496679.1">
    <property type="nucleotide sequence ID" value="NZ_CP134879.1"/>
</dbReference>
<protein>
    <submittedName>
        <fullName evidence="2">Uncharacterized protein</fullName>
    </submittedName>
</protein>
<keyword evidence="3" id="KW-1185">Reference proteome</keyword>
<name>A0AA96J9L5_9MICO</name>
<reference evidence="2 3" key="1">
    <citation type="submission" date="2023-09" db="EMBL/GenBank/DDBJ databases">
        <title>Demequina sp. a novel bacteria isolated from Capsicum annuum.</title>
        <authorList>
            <person name="Humaira Z."/>
            <person name="Lee J."/>
            <person name="Cho D."/>
        </authorList>
    </citation>
    <scope>NUCLEOTIDE SEQUENCE [LARGE SCALE GENOMIC DNA]</scope>
    <source>
        <strain evidence="2 3">OYTSA14</strain>
    </source>
</reference>